<dbReference type="PANTHER" id="PTHR33608">
    <property type="entry name" value="BLL2464 PROTEIN"/>
    <property type="match status" value="1"/>
</dbReference>
<dbReference type="InterPro" id="IPR002881">
    <property type="entry name" value="DUF58"/>
</dbReference>
<evidence type="ECO:0000313" key="3">
    <source>
        <dbReference type="Proteomes" id="UP000264141"/>
    </source>
</evidence>
<proteinExistence type="predicted"/>
<dbReference type="Proteomes" id="UP000264141">
    <property type="component" value="Unassembled WGS sequence"/>
</dbReference>
<name>A0A3D1JH06_9CHLR</name>
<dbReference type="OrthoDB" id="9778037at2"/>
<sequence length="428" mass="47559">MSGRGFFLALVIFTLLLVGLATLNGGVIALALPLVLYFTAAIYYRPTVPQLSAQRFLSTDRIFPDTPVTISLIIRNEGPPLEEIHIEDALPRGLELLQGNTELYTSLDSGQEVTLEYTVRGKRGDYRFSGFRATYREGAGLFEATSPVQASHRLIVRPRPARLKPMRIRPPQTRGFAGPIPARQGGAGVDFFTVREYQPGDQQRRINWKVAAHSESDLFTNVYEQERVADVGIILDAREQSYGDLPDHPLFEKVVQATASICEGYLNDGNRVGLLVYGGGIESAFPGVGKTQRQRILQVLARARPGRNFALETLRYLPTRFFPPRSQIILISPLLQADVDVLISLRALGYAVMVISPNLLLFDATQEDKAPDPLALRLALAERALLLQKVRRAGVQVIDWNTEVPIEQISRRYSVRSLAVNPTVEASR</sequence>
<dbReference type="Pfam" id="PF01882">
    <property type="entry name" value="DUF58"/>
    <property type="match status" value="1"/>
</dbReference>
<protein>
    <submittedName>
        <fullName evidence="2">DUF58 domain-containing protein</fullName>
    </submittedName>
</protein>
<dbReference type="STRING" id="229919.GCA_001050195_01805"/>
<dbReference type="AlphaFoldDB" id="A0A3D1JH06"/>
<dbReference type="PANTHER" id="PTHR33608:SF6">
    <property type="entry name" value="BLL2464 PROTEIN"/>
    <property type="match status" value="1"/>
</dbReference>
<organism evidence="2 3">
    <name type="scientific">Anaerolinea thermolimosa</name>
    <dbReference type="NCBI Taxonomy" id="229919"/>
    <lineage>
        <taxon>Bacteria</taxon>
        <taxon>Bacillati</taxon>
        <taxon>Chloroflexota</taxon>
        <taxon>Anaerolineae</taxon>
        <taxon>Anaerolineales</taxon>
        <taxon>Anaerolineaceae</taxon>
        <taxon>Anaerolinea</taxon>
    </lineage>
</organism>
<accession>A0A3D1JH06</accession>
<gene>
    <name evidence="2" type="ORF">DEQ80_06630</name>
</gene>
<feature type="domain" description="DUF58" evidence="1">
    <location>
        <begin position="194"/>
        <end position="355"/>
    </location>
</feature>
<comment type="caution">
    <text evidence="2">The sequence shown here is derived from an EMBL/GenBank/DDBJ whole genome shotgun (WGS) entry which is preliminary data.</text>
</comment>
<dbReference type="EMBL" id="DPBP01000028">
    <property type="protein sequence ID" value="HCE17517.1"/>
    <property type="molecule type" value="Genomic_DNA"/>
</dbReference>
<reference evidence="2 3" key="1">
    <citation type="journal article" date="2018" name="Nat. Biotechnol.">
        <title>A standardized bacterial taxonomy based on genome phylogeny substantially revises the tree of life.</title>
        <authorList>
            <person name="Parks D.H."/>
            <person name="Chuvochina M."/>
            <person name="Waite D.W."/>
            <person name="Rinke C."/>
            <person name="Skarshewski A."/>
            <person name="Chaumeil P.A."/>
            <person name="Hugenholtz P."/>
        </authorList>
    </citation>
    <scope>NUCLEOTIDE SEQUENCE [LARGE SCALE GENOMIC DNA]</scope>
    <source>
        <strain evidence="2">UBA8781</strain>
    </source>
</reference>
<dbReference type="RefSeq" id="WP_062192480.1">
    <property type="nucleotide sequence ID" value="NZ_DF967965.1"/>
</dbReference>
<evidence type="ECO:0000259" key="1">
    <source>
        <dbReference type="Pfam" id="PF01882"/>
    </source>
</evidence>
<evidence type="ECO:0000313" key="2">
    <source>
        <dbReference type="EMBL" id="HCE17517.1"/>
    </source>
</evidence>